<comment type="caution">
    <text evidence="1">The sequence shown here is derived from an EMBL/GenBank/DDBJ whole genome shotgun (WGS) entry which is preliminary data.</text>
</comment>
<dbReference type="EMBL" id="JAYMGO010000002">
    <property type="protein sequence ID" value="KAL1280398.1"/>
    <property type="molecule type" value="Genomic_DNA"/>
</dbReference>
<reference evidence="1 2" key="1">
    <citation type="submission" date="2023-09" db="EMBL/GenBank/DDBJ databases">
        <authorList>
            <person name="Wang M."/>
        </authorList>
    </citation>
    <scope>NUCLEOTIDE SEQUENCE [LARGE SCALE GENOMIC DNA]</scope>
    <source>
        <strain evidence="1">GT-2023</strain>
        <tissue evidence="1">Liver</tissue>
    </source>
</reference>
<sequence length="70" mass="7360">MGPRAKILLFGSTAIEMASKAVHSAGFVLYAACGKRKTILGALFTVAKECIQLLMSAPLQQHSGLRAAVD</sequence>
<gene>
    <name evidence="1" type="ORF">QQF64_014998</name>
</gene>
<organism evidence="1 2">
    <name type="scientific">Cirrhinus molitorella</name>
    <name type="common">mud carp</name>
    <dbReference type="NCBI Taxonomy" id="172907"/>
    <lineage>
        <taxon>Eukaryota</taxon>
        <taxon>Metazoa</taxon>
        <taxon>Chordata</taxon>
        <taxon>Craniata</taxon>
        <taxon>Vertebrata</taxon>
        <taxon>Euteleostomi</taxon>
        <taxon>Actinopterygii</taxon>
        <taxon>Neopterygii</taxon>
        <taxon>Teleostei</taxon>
        <taxon>Ostariophysi</taxon>
        <taxon>Cypriniformes</taxon>
        <taxon>Cyprinidae</taxon>
        <taxon>Labeoninae</taxon>
        <taxon>Labeonini</taxon>
        <taxon>Cirrhinus</taxon>
    </lineage>
</organism>
<accession>A0ABR3NTP7</accession>
<proteinExistence type="predicted"/>
<dbReference type="Proteomes" id="UP001558613">
    <property type="component" value="Unassembled WGS sequence"/>
</dbReference>
<name>A0ABR3NTP7_9TELE</name>
<evidence type="ECO:0000313" key="2">
    <source>
        <dbReference type="Proteomes" id="UP001558613"/>
    </source>
</evidence>
<keyword evidence="2" id="KW-1185">Reference proteome</keyword>
<protein>
    <submittedName>
        <fullName evidence="1">Uncharacterized protein</fullName>
    </submittedName>
</protein>
<evidence type="ECO:0000313" key="1">
    <source>
        <dbReference type="EMBL" id="KAL1280398.1"/>
    </source>
</evidence>